<dbReference type="Proteomes" id="UP000294071">
    <property type="component" value="Unassembled WGS sequence"/>
</dbReference>
<dbReference type="AlphaFoldDB" id="A0A4Q2RZF2"/>
<comment type="caution">
    <text evidence="2">The sequence shown here is derived from an EMBL/GenBank/DDBJ whole genome shotgun (WGS) entry which is preliminary data.</text>
</comment>
<dbReference type="OrthoDB" id="7838135at2"/>
<dbReference type="Pfam" id="PF10604">
    <property type="entry name" value="Polyketide_cyc2"/>
    <property type="match status" value="1"/>
</dbReference>
<dbReference type="InterPro" id="IPR023393">
    <property type="entry name" value="START-like_dom_sf"/>
</dbReference>
<protein>
    <submittedName>
        <fullName evidence="2">SRPBCC family protein</fullName>
    </submittedName>
</protein>
<evidence type="ECO:0000313" key="3">
    <source>
        <dbReference type="Proteomes" id="UP000294071"/>
    </source>
</evidence>
<gene>
    <name evidence="2" type="ORF">EUA93_09285</name>
</gene>
<proteinExistence type="predicted"/>
<accession>A0A4Q2RZF2</accession>
<reference evidence="2 3" key="1">
    <citation type="submission" date="2019-01" db="EMBL/GenBank/DDBJ databases">
        <title>Novel species of Nocardioides.</title>
        <authorList>
            <person name="Liu Q."/>
            <person name="Xin Y.-H."/>
        </authorList>
    </citation>
    <scope>NUCLEOTIDE SEQUENCE [LARGE SCALE GENOMIC DNA]</scope>
    <source>
        <strain evidence="2 3">CGMCC 4.6882</strain>
    </source>
</reference>
<organism evidence="2 3">
    <name type="scientific">Nocardioides oleivorans</name>
    <dbReference type="NCBI Taxonomy" id="273676"/>
    <lineage>
        <taxon>Bacteria</taxon>
        <taxon>Bacillati</taxon>
        <taxon>Actinomycetota</taxon>
        <taxon>Actinomycetes</taxon>
        <taxon>Propionibacteriales</taxon>
        <taxon>Nocardioidaceae</taxon>
        <taxon>Nocardioides</taxon>
    </lineage>
</organism>
<dbReference type="Gene3D" id="3.30.530.20">
    <property type="match status" value="1"/>
</dbReference>
<name>A0A4Q2RZF2_9ACTN</name>
<evidence type="ECO:0000256" key="1">
    <source>
        <dbReference type="SAM" id="MobiDB-lite"/>
    </source>
</evidence>
<sequence>MGPPLRRGSAAPARGRRRAHPGEVRRGVRAAHRGAVLKGRRIDATVELPVPAETAFHYLSDPRRRPEWQSSLLSVEVPPDEEPHLGQTWRERTAVGVRPHMETTDLEPVRLWAERGSWRGVTATLALRFSDVPGGCRVHATGEVTGRGAWAFPAAAAGLLASTAIAADLRKAGRIMAERAGR</sequence>
<dbReference type="EMBL" id="SDWT01000001">
    <property type="protein sequence ID" value="RYB94518.1"/>
    <property type="molecule type" value="Genomic_DNA"/>
</dbReference>
<feature type="compositionally biased region" description="Low complexity" evidence="1">
    <location>
        <begin position="1"/>
        <end position="13"/>
    </location>
</feature>
<evidence type="ECO:0000313" key="2">
    <source>
        <dbReference type="EMBL" id="RYB94518.1"/>
    </source>
</evidence>
<dbReference type="InterPro" id="IPR019587">
    <property type="entry name" value="Polyketide_cyclase/dehydratase"/>
</dbReference>
<dbReference type="SUPFAM" id="SSF55961">
    <property type="entry name" value="Bet v1-like"/>
    <property type="match status" value="1"/>
</dbReference>
<feature type="region of interest" description="Disordered" evidence="1">
    <location>
        <begin position="1"/>
        <end position="28"/>
    </location>
</feature>
<keyword evidence="3" id="KW-1185">Reference proteome</keyword>